<dbReference type="AlphaFoldDB" id="A0A1D9FUB0"/>
<dbReference type="Gene3D" id="3.40.50.720">
    <property type="entry name" value="NAD(P)-binding Rossmann-like Domain"/>
    <property type="match status" value="1"/>
</dbReference>
<reference evidence="4" key="1">
    <citation type="journal article" date="2017" name="Proc. Natl. Acad. Sci. U.S.A.">
        <title>Comparative genomics uncovers the prolific and distinctive metabolic potential of the cyanobacterial genus Moorea.</title>
        <authorList>
            <person name="Leao T."/>
            <person name="Castelao G."/>
            <person name="Korobeynikov A."/>
            <person name="Monroe E.A."/>
            <person name="Podell S."/>
            <person name="Glukhov E."/>
            <person name="Allen E.E."/>
            <person name="Gerwick W.H."/>
            <person name="Gerwick L."/>
        </authorList>
    </citation>
    <scope>NUCLEOTIDE SEQUENCE</scope>
    <source>
        <strain evidence="4">JHB</strain>
    </source>
</reference>
<protein>
    <submittedName>
        <fullName evidence="4">SDR family oxidoreductase</fullName>
    </submittedName>
</protein>
<dbReference type="EMBL" id="CP017708">
    <property type="protein sequence ID" value="AOY78911.2"/>
    <property type="molecule type" value="Genomic_DNA"/>
</dbReference>
<dbReference type="PANTHER" id="PTHR43639">
    <property type="entry name" value="OXIDOREDUCTASE, SHORT-CHAIN DEHYDROGENASE/REDUCTASE FAMILY (AFU_ORTHOLOGUE AFUA_5G02870)"/>
    <property type="match status" value="1"/>
</dbReference>
<dbReference type="GO" id="GO:0016491">
    <property type="term" value="F:oxidoreductase activity"/>
    <property type="evidence" value="ECO:0007669"/>
    <property type="project" value="UniProtKB-KW"/>
</dbReference>
<dbReference type="PRINTS" id="PR00081">
    <property type="entry name" value="GDHRDH"/>
</dbReference>
<sequence>MALITGGGIRVGRALVIALAKAGCDVFIHYGRSAGAAAEVKAEAESLGVRAITYSANLADPVATDTIIPQAVETFGKIDILINSASIFPEEDLFAQTDVALWDKIFAINLRAPFQLSQEFAKQLPQNRNGKIININDAGIAKPDTNHFAYRITKRGLWDMTKIMALELAPRITVNGLALGQILEPPGDPDPQAFMENYARKFIPLKIPGNTKVVTDSALFLLEQDFLTGSTITLDGGQYI</sequence>
<dbReference type="PRINTS" id="PR00080">
    <property type="entry name" value="SDRFAMILY"/>
</dbReference>
<evidence type="ECO:0000256" key="1">
    <source>
        <dbReference type="ARBA" id="ARBA00006484"/>
    </source>
</evidence>
<dbReference type="InterPro" id="IPR036291">
    <property type="entry name" value="NAD(P)-bd_dom_sf"/>
</dbReference>
<name>A0A1D9FUB0_MOOP1</name>
<evidence type="ECO:0000256" key="2">
    <source>
        <dbReference type="ARBA" id="ARBA00023002"/>
    </source>
</evidence>
<evidence type="ECO:0000313" key="4">
    <source>
        <dbReference type="EMBL" id="AOY78911.2"/>
    </source>
</evidence>
<evidence type="ECO:0000256" key="3">
    <source>
        <dbReference type="RuleBase" id="RU000363"/>
    </source>
</evidence>
<organism evidence="4">
    <name type="scientific">Moorena producens (strain JHB)</name>
    <dbReference type="NCBI Taxonomy" id="1454205"/>
    <lineage>
        <taxon>Bacteria</taxon>
        <taxon>Bacillati</taxon>
        <taxon>Cyanobacteriota</taxon>
        <taxon>Cyanophyceae</taxon>
        <taxon>Coleofasciculales</taxon>
        <taxon>Coleofasciculaceae</taxon>
        <taxon>Moorena</taxon>
    </lineage>
</organism>
<dbReference type="SUPFAM" id="SSF51735">
    <property type="entry name" value="NAD(P)-binding Rossmann-fold domains"/>
    <property type="match status" value="1"/>
</dbReference>
<dbReference type="Pfam" id="PF00106">
    <property type="entry name" value="adh_short"/>
    <property type="match status" value="1"/>
</dbReference>
<gene>
    <name evidence="4" type="ORF">BJP36_02350</name>
</gene>
<reference evidence="4" key="2">
    <citation type="submission" date="2022-10" db="EMBL/GenBank/DDBJ databases">
        <authorList>
            <person name="Ngo T.-E."/>
        </authorList>
    </citation>
    <scope>NUCLEOTIDE SEQUENCE</scope>
    <source>
        <strain evidence="4">JHB</strain>
    </source>
</reference>
<dbReference type="PANTHER" id="PTHR43639:SF1">
    <property type="entry name" value="SHORT-CHAIN DEHYDROGENASE_REDUCTASE FAMILY PROTEIN"/>
    <property type="match status" value="1"/>
</dbReference>
<accession>A0A1D9FUB0</accession>
<dbReference type="Proteomes" id="UP000176944">
    <property type="component" value="Chromosome"/>
</dbReference>
<dbReference type="InterPro" id="IPR002347">
    <property type="entry name" value="SDR_fam"/>
</dbReference>
<proteinExistence type="inferred from homology"/>
<keyword evidence="2" id="KW-0560">Oxidoreductase</keyword>
<comment type="similarity">
    <text evidence="1 3">Belongs to the short-chain dehydrogenases/reductases (SDR) family.</text>
</comment>